<organism evidence="5 6">
    <name type="scientific">Candida oxycetoniae</name>
    <dbReference type="NCBI Taxonomy" id="497107"/>
    <lineage>
        <taxon>Eukaryota</taxon>
        <taxon>Fungi</taxon>
        <taxon>Dikarya</taxon>
        <taxon>Ascomycota</taxon>
        <taxon>Saccharomycotina</taxon>
        <taxon>Pichiomycetes</taxon>
        <taxon>Debaryomycetaceae</taxon>
        <taxon>Candida/Lodderomyces clade</taxon>
        <taxon>Candida</taxon>
    </lineage>
</organism>
<dbReference type="Pfam" id="PF02204">
    <property type="entry name" value="VPS9"/>
    <property type="match status" value="1"/>
</dbReference>
<dbReference type="GO" id="GO:0016192">
    <property type="term" value="P:vesicle-mediated transport"/>
    <property type="evidence" value="ECO:0007669"/>
    <property type="project" value="InterPro"/>
</dbReference>
<dbReference type="AlphaFoldDB" id="A0AAI9WVP4"/>
<dbReference type="InterPro" id="IPR045046">
    <property type="entry name" value="Vps9-like"/>
</dbReference>
<sequence>MSFNNLAFNVSKSNPTTSTSTSNADTTATMSGTMASNESNVRSSPKPVSAPVIKKQNDESVMGETALAEPAGSSFGISRSRYNTKENSGSGVGAPSSSSKLTLSPTVAAPAVVTIDNHTKTLESATVNPSKTDLIGLFDKFDLKGTAELQEDLQSEESSDVAKEKEKEKEEEEEEEEHECKIEKMESDVDNESVAASNTTEEKRVKPKQTVEKVDSRAHLLMSIQPYNPPTYEMDLLQEEGEANGEGETREEGKVQEEEIINNMATGQANEVVKLQNGYSALPKDYSVPTSQDSSHNNIEGDLIQLDEDDSTAPITHDKWTQNKTLDEKINQKDSIDGCNQTSLKNGISAPAVASAGGAAAAASSSIRDVQNNSSSEASSSWENSKVPSASIEEKEMETDYKGIENTKPKHASIPEAVKKTSSSTKTPLNIKNKVSPIEQHQQSHKSFDFQTFLIQLRKKSADPIVRYLRSFLGSYIKQGPTLTSQQRITIIADFKVFISEKFKLYEPFKSMDSVDLENSREGLEKLIMNRLHDLCFPPEVLKHSLQRQIPKAYRDDLYQDKQFAMQLEKFSWINGLHFDIDMSQLSTVSVKEGQNFFDYAIIELNKINKYRAPRDKIICILNSCKIIFSYLKISNKETNADSFVPLLILVIFKAKTSHLISNIHYIESFRGEEWLLHGETSYYLSSIQGAINFIQNLSKEDITITQEEYDAHMEAWEADRKQIEKQERENMERLRQIELQREQAEEEEEEEDEEEEEEEVEARETKARQILEISPTRPRRLSYPQPRHVQSSNRLREDDGTLLSPVSGLSPSNVLASSAEIFSRSITNFLSLSPQPNETPNETSYSPERTQLQNGSPPPPALPHRNPSYNASNLLYNSESDQRIEADYSEMLYQPREPREDEINSEQMKNAYNILKEVFPTLDTNILKDVIFINKGDVDVCIDACLPLVDGQ</sequence>
<keyword evidence="1" id="KW-0833">Ubl conjugation pathway</keyword>
<dbReference type="SMART" id="SM00167">
    <property type="entry name" value="VPS9"/>
    <property type="match status" value="1"/>
</dbReference>
<feature type="compositionally biased region" description="Polar residues" evidence="2">
    <location>
        <begin position="1"/>
        <end position="10"/>
    </location>
</feature>
<dbReference type="Proteomes" id="UP001202479">
    <property type="component" value="Unassembled WGS sequence"/>
</dbReference>
<dbReference type="Pfam" id="PF02845">
    <property type="entry name" value="CUE"/>
    <property type="match status" value="1"/>
</dbReference>
<feature type="region of interest" description="Disordered" evidence="2">
    <location>
        <begin position="831"/>
        <end position="870"/>
    </location>
</feature>
<dbReference type="InterPro" id="IPR003123">
    <property type="entry name" value="VPS9"/>
</dbReference>
<reference evidence="5" key="1">
    <citation type="journal article" date="2022" name="DNA Res.">
        <title>Genome analysis of five recently described species of the CUG-Ser clade uncovers Candida theae as a new hybrid lineage with pathogenic potential in the Candida parapsilosis species complex.</title>
        <authorList>
            <person name="Mixao V."/>
            <person name="Del Olmo V."/>
            <person name="Hegedusova E."/>
            <person name="Saus E."/>
            <person name="Pryszcz L."/>
            <person name="Cillingova A."/>
            <person name="Nosek J."/>
            <person name="Gabaldon T."/>
        </authorList>
    </citation>
    <scope>NUCLEOTIDE SEQUENCE</scope>
    <source>
        <strain evidence="5">CBS 10844</strain>
    </source>
</reference>
<feature type="domain" description="CUE" evidence="3">
    <location>
        <begin position="908"/>
        <end position="951"/>
    </location>
</feature>
<evidence type="ECO:0000256" key="2">
    <source>
        <dbReference type="SAM" id="MobiDB-lite"/>
    </source>
</evidence>
<feature type="compositionally biased region" description="Polar residues" evidence="2">
    <location>
        <begin position="831"/>
        <end position="856"/>
    </location>
</feature>
<feature type="compositionally biased region" description="Low complexity" evidence="2">
    <location>
        <begin position="365"/>
        <end position="385"/>
    </location>
</feature>
<accession>A0AAI9WVP4</accession>
<dbReference type="Gene3D" id="1.20.1050.80">
    <property type="entry name" value="VPS9 domain"/>
    <property type="match status" value="1"/>
</dbReference>
<dbReference type="Gene3D" id="1.10.246.120">
    <property type="match status" value="1"/>
</dbReference>
<evidence type="ECO:0000256" key="1">
    <source>
        <dbReference type="ARBA" id="ARBA00022786"/>
    </source>
</evidence>
<feature type="compositionally biased region" description="Acidic residues" evidence="2">
    <location>
        <begin position="150"/>
        <end position="159"/>
    </location>
</feature>
<dbReference type="CDD" id="cd14369">
    <property type="entry name" value="CUE_VPS9_like"/>
    <property type="match status" value="1"/>
</dbReference>
<keyword evidence="6" id="KW-1185">Reference proteome</keyword>
<dbReference type="InterPro" id="IPR009060">
    <property type="entry name" value="UBA-like_sf"/>
</dbReference>
<feature type="domain" description="VPS9" evidence="4">
    <location>
        <begin position="558"/>
        <end position="704"/>
    </location>
</feature>
<name>A0AAI9WVP4_9ASCO</name>
<evidence type="ECO:0000313" key="6">
    <source>
        <dbReference type="Proteomes" id="UP001202479"/>
    </source>
</evidence>
<dbReference type="GO" id="GO:0031267">
    <property type="term" value="F:small GTPase binding"/>
    <property type="evidence" value="ECO:0007669"/>
    <property type="project" value="TreeGrafter"/>
</dbReference>
<dbReference type="InterPro" id="IPR037191">
    <property type="entry name" value="VPS9_dom_sf"/>
</dbReference>
<proteinExistence type="predicted"/>
<dbReference type="PANTHER" id="PTHR23101">
    <property type="entry name" value="RAB GDP/GTP EXCHANGE FACTOR"/>
    <property type="match status" value="1"/>
</dbReference>
<dbReference type="InterPro" id="IPR041545">
    <property type="entry name" value="DUF5601"/>
</dbReference>
<feature type="compositionally biased region" description="Basic and acidic residues" evidence="2">
    <location>
        <begin position="178"/>
        <end position="187"/>
    </location>
</feature>
<dbReference type="RefSeq" id="XP_049178213.1">
    <property type="nucleotide sequence ID" value="XM_049326171.1"/>
</dbReference>
<feature type="region of interest" description="Disordered" evidence="2">
    <location>
        <begin position="1"/>
        <end position="103"/>
    </location>
</feature>
<feature type="region of interest" description="Disordered" evidence="2">
    <location>
        <begin position="150"/>
        <end position="231"/>
    </location>
</feature>
<dbReference type="PROSITE" id="PS51205">
    <property type="entry name" value="VPS9"/>
    <property type="match status" value="1"/>
</dbReference>
<evidence type="ECO:0000313" key="5">
    <source>
        <dbReference type="EMBL" id="KAI3402464.2"/>
    </source>
</evidence>
<dbReference type="EMBL" id="JAHUZD010000145">
    <property type="protein sequence ID" value="KAI3402464.2"/>
    <property type="molecule type" value="Genomic_DNA"/>
</dbReference>
<dbReference type="GO" id="GO:0005085">
    <property type="term" value="F:guanyl-nucleotide exchange factor activity"/>
    <property type="evidence" value="ECO:0007669"/>
    <property type="project" value="InterPro"/>
</dbReference>
<dbReference type="PANTHER" id="PTHR23101:SF25">
    <property type="entry name" value="GTPASE-ACTIVATING PROTEIN AND VPS9 DOMAIN-CONTAINING PROTEIN 1"/>
    <property type="match status" value="1"/>
</dbReference>
<gene>
    <name evidence="5" type="ORF">KGF56_004705</name>
</gene>
<feature type="compositionally biased region" description="Polar residues" evidence="2">
    <location>
        <begin position="32"/>
        <end position="43"/>
    </location>
</feature>
<evidence type="ECO:0000259" key="3">
    <source>
        <dbReference type="PROSITE" id="PS51140"/>
    </source>
</evidence>
<feature type="compositionally biased region" description="Acidic residues" evidence="2">
    <location>
        <begin position="745"/>
        <end position="762"/>
    </location>
</feature>
<dbReference type="Pfam" id="PF18151">
    <property type="entry name" value="DUF5601"/>
    <property type="match status" value="1"/>
</dbReference>
<protein>
    <submittedName>
        <fullName evidence="5">Vps901</fullName>
    </submittedName>
</protein>
<dbReference type="Gene3D" id="1.10.8.10">
    <property type="entry name" value="DNA helicase RuvA subunit, C-terminal domain"/>
    <property type="match status" value="1"/>
</dbReference>
<feature type="compositionally biased region" description="Low complexity" evidence="2">
    <location>
        <begin position="93"/>
        <end position="103"/>
    </location>
</feature>
<feature type="region of interest" description="Disordered" evidence="2">
    <location>
        <begin position="365"/>
        <end position="429"/>
    </location>
</feature>
<feature type="compositionally biased region" description="Polar residues" evidence="2">
    <location>
        <begin position="75"/>
        <end position="87"/>
    </location>
</feature>
<dbReference type="GO" id="GO:0043130">
    <property type="term" value="F:ubiquitin binding"/>
    <property type="evidence" value="ECO:0007669"/>
    <property type="project" value="InterPro"/>
</dbReference>
<dbReference type="GO" id="GO:0005829">
    <property type="term" value="C:cytosol"/>
    <property type="evidence" value="ECO:0007669"/>
    <property type="project" value="TreeGrafter"/>
</dbReference>
<dbReference type="InterPro" id="IPR003892">
    <property type="entry name" value="CUE"/>
</dbReference>
<feature type="compositionally biased region" description="Low complexity" evidence="2">
    <location>
        <begin position="11"/>
        <end position="31"/>
    </location>
</feature>
<dbReference type="SUPFAM" id="SSF46934">
    <property type="entry name" value="UBA-like"/>
    <property type="match status" value="1"/>
</dbReference>
<dbReference type="SUPFAM" id="SSF109993">
    <property type="entry name" value="VPS9 domain"/>
    <property type="match status" value="1"/>
</dbReference>
<dbReference type="GO" id="GO:0030139">
    <property type="term" value="C:endocytic vesicle"/>
    <property type="evidence" value="ECO:0007669"/>
    <property type="project" value="TreeGrafter"/>
</dbReference>
<comment type="caution">
    <text evidence="5">The sequence shown here is derived from an EMBL/GenBank/DDBJ whole genome shotgun (WGS) entry which is preliminary data.</text>
</comment>
<feature type="compositionally biased region" description="Basic and acidic residues" evidence="2">
    <location>
        <begin position="200"/>
        <end position="218"/>
    </location>
</feature>
<dbReference type="GeneID" id="73382318"/>
<feature type="compositionally biased region" description="Basic and acidic residues" evidence="2">
    <location>
        <begin position="392"/>
        <end position="408"/>
    </location>
</feature>
<feature type="compositionally biased region" description="Polar residues" evidence="2">
    <location>
        <begin position="420"/>
        <end position="429"/>
    </location>
</feature>
<dbReference type="InterPro" id="IPR041804">
    <property type="entry name" value="Vps9_CUE"/>
</dbReference>
<evidence type="ECO:0000259" key="4">
    <source>
        <dbReference type="PROSITE" id="PS51205"/>
    </source>
</evidence>
<feature type="region of interest" description="Disordered" evidence="2">
    <location>
        <begin position="742"/>
        <end position="808"/>
    </location>
</feature>
<dbReference type="PROSITE" id="PS51140">
    <property type="entry name" value="CUE"/>
    <property type="match status" value="1"/>
</dbReference>